<evidence type="ECO:0000256" key="2">
    <source>
        <dbReference type="ARBA" id="ARBA00010228"/>
    </source>
</evidence>
<evidence type="ECO:0000256" key="3">
    <source>
        <dbReference type="ARBA" id="ARBA00022980"/>
    </source>
</evidence>
<protein>
    <submittedName>
        <fullName evidence="6">Short-chain dehydrogenase TIC 32, chloroplastic</fullName>
    </submittedName>
</protein>
<dbReference type="InterPro" id="IPR036291">
    <property type="entry name" value="NAD(P)-bd_dom_sf"/>
</dbReference>
<proteinExistence type="inferred from homology"/>
<dbReference type="EMBL" id="JAIFTH010000028">
    <property type="protein sequence ID" value="KAG9511130.1"/>
    <property type="molecule type" value="Genomic_DNA"/>
</dbReference>
<feature type="non-terminal residue" evidence="6">
    <location>
        <position position="1"/>
    </location>
</feature>
<evidence type="ECO:0000313" key="7">
    <source>
        <dbReference type="Proteomes" id="UP000825002"/>
    </source>
</evidence>
<sequence length="323" mass="36618">SASNRIIHAKDHASISLSLAELDEQTGRVTGNVKAYNICGCFVFVATSQPRDRFAFMLDRIYEDMPEVSLTGVRRGEVHLEHLDLSAMESVKKFADAFRQTKFHLNYLICNAGIMFAPRAVTQNGFESHLSVNYLGHCLLTMELLPLLKKTADKSSASSRIVNVSSATHFSTDFRFHDLQVTKYSAHQAYAQTKLAQVMFTYKLNRFLHDTLNWHNVQVLCLHPGVVLSDLYEHVGWVKYLPFLVPLIKLLTRDIVQGAETTLYATLSDELRGVSGVYLEDSAIAKSSRASRNVENQEKLWQVTNHLLEEWVPKSWIELISKN</sequence>
<comment type="similarity">
    <text evidence="2">Belongs to the eukaryotic ribosomal protein eS21 family.</text>
</comment>
<dbReference type="Gene3D" id="3.30.1230.20">
    <property type="match status" value="1"/>
</dbReference>
<dbReference type="InterPro" id="IPR038579">
    <property type="entry name" value="Ribosomal_eS21_sf"/>
</dbReference>
<dbReference type="InterPro" id="IPR001931">
    <property type="entry name" value="Ribosomal_eS21"/>
</dbReference>
<dbReference type="Pfam" id="PF01249">
    <property type="entry name" value="Ribosomal_S21e"/>
    <property type="match status" value="1"/>
</dbReference>
<keyword evidence="4" id="KW-0560">Oxidoreductase</keyword>
<evidence type="ECO:0000256" key="4">
    <source>
        <dbReference type="ARBA" id="ARBA00023002"/>
    </source>
</evidence>
<evidence type="ECO:0000256" key="5">
    <source>
        <dbReference type="ARBA" id="ARBA00023274"/>
    </source>
</evidence>
<dbReference type="InterPro" id="IPR002347">
    <property type="entry name" value="SDR_fam"/>
</dbReference>
<evidence type="ECO:0000313" key="6">
    <source>
        <dbReference type="EMBL" id="KAG9511130.1"/>
    </source>
</evidence>
<dbReference type="Pfam" id="PF00106">
    <property type="entry name" value="adh_short"/>
    <property type="match status" value="1"/>
</dbReference>
<keyword evidence="5" id="KW-0687">Ribonucleoprotein</keyword>
<dbReference type="Proteomes" id="UP000825002">
    <property type="component" value="Unassembled WGS sequence"/>
</dbReference>
<comment type="similarity">
    <text evidence="1">Belongs to the short-chain dehydrogenases/reductases (SDR) family.</text>
</comment>
<keyword evidence="3" id="KW-0689">Ribosomal protein</keyword>
<evidence type="ECO:0000256" key="1">
    <source>
        <dbReference type="ARBA" id="ARBA00006484"/>
    </source>
</evidence>
<gene>
    <name evidence="6" type="primary">TIC32</name>
    <name evidence="6" type="ORF">GZH46_00310</name>
</gene>
<accession>A0ABQ7SCI7</accession>
<dbReference type="PANTHER" id="PTHR24320:SF264">
    <property type="entry name" value="DEHYDROGENASE_REDUCTASE SDR FAMILY MEMBER ON CHROMOSOME X"/>
    <property type="match status" value="1"/>
</dbReference>
<reference evidence="6 7" key="1">
    <citation type="submission" date="2020-10" db="EMBL/GenBank/DDBJ databases">
        <authorList>
            <person name="Klimov P.B."/>
            <person name="Dyachkov S.M."/>
            <person name="Chetverikov P.E."/>
        </authorList>
    </citation>
    <scope>NUCLEOTIDE SEQUENCE [LARGE SCALE GENOMIC DNA]</scope>
    <source>
        <strain evidence="6">BMOC 18-1129-001#AD2665</strain>
        <tissue evidence="6">Entire mites</tissue>
    </source>
</reference>
<dbReference type="SUPFAM" id="SSF51735">
    <property type="entry name" value="NAD(P)-binding Rossmann-fold domains"/>
    <property type="match status" value="1"/>
</dbReference>
<keyword evidence="7" id="KW-1185">Reference proteome</keyword>
<dbReference type="Gene3D" id="3.40.50.720">
    <property type="entry name" value="NAD(P)-binding Rossmann-like Domain"/>
    <property type="match status" value="1"/>
</dbReference>
<dbReference type="PANTHER" id="PTHR24320">
    <property type="entry name" value="RETINOL DEHYDROGENASE"/>
    <property type="match status" value="1"/>
</dbReference>
<name>A0ABQ7SCI7_9ACAR</name>
<comment type="caution">
    <text evidence="6">The sequence shown here is derived from an EMBL/GenBank/DDBJ whole genome shotgun (WGS) entry which is preliminary data.</text>
</comment>
<organism evidence="6 7">
    <name type="scientific">Fragariocoptes setiger</name>
    <dbReference type="NCBI Taxonomy" id="1670756"/>
    <lineage>
        <taxon>Eukaryota</taxon>
        <taxon>Metazoa</taxon>
        <taxon>Ecdysozoa</taxon>
        <taxon>Arthropoda</taxon>
        <taxon>Chelicerata</taxon>
        <taxon>Arachnida</taxon>
        <taxon>Acari</taxon>
        <taxon>Acariformes</taxon>
        <taxon>Trombidiformes</taxon>
        <taxon>Prostigmata</taxon>
        <taxon>Eupodina</taxon>
        <taxon>Eriophyoidea</taxon>
        <taxon>Phytoptidae</taxon>
        <taxon>Fragariocoptes</taxon>
    </lineage>
</organism>